<dbReference type="SMART" id="SM00220">
    <property type="entry name" value="S_TKc"/>
    <property type="match status" value="1"/>
</dbReference>
<dbReference type="FunFam" id="3.30.200.20:FF:000046">
    <property type="entry name" value="Mitogen-activated protein kinase"/>
    <property type="match status" value="1"/>
</dbReference>
<protein>
    <recommendedName>
        <fullName evidence="10">Mitogen-activated protein kinase</fullName>
        <ecNumber evidence="10">2.7.11.24</ecNumber>
    </recommendedName>
</protein>
<dbReference type="Proteomes" id="UP000054937">
    <property type="component" value="Unassembled WGS sequence"/>
</dbReference>
<dbReference type="Gene3D" id="3.30.200.20">
    <property type="entry name" value="Phosphorylase Kinase, domain 1"/>
    <property type="match status" value="1"/>
</dbReference>
<feature type="domain" description="Protein kinase" evidence="12">
    <location>
        <begin position="28"/>
        <end position="397"/>
    </location>
</feature>
<evidence type="ECO:0000256" key="5">
    <source>
        <dbReference type="ARBA" id="ARBA00022840"/>
    </source>
</evidence>
<dbReference type="InParanoid" id="A0A0V0R7Q0"/>
<dbReference type="InterPro" id="IPR008271">
    <property type="entry name" value="Ser/Thr_kinase_AS"/>
</dbReference>
<dbReference type="EC" id="2.7.11.24" evidence="10"/>
<dbReference type="Gene3D" id="1.10.510.10">
    <property type="entry name" value="Transferase(Phosphotransferase) domain 1"/>
    <property type="match status" value="1"/>
</dbReference>
<dbReference type="AlphaFoldDB" id="A0A0V0R7Q0"/>
<dbReference type="InterPro" id="IPR017441">
    <property type="entry name" value="Protein_kinase_ATP_BS"/>
</dbReference>
<evidence type="ECO:0000313" key="14">
    <source>
        <dbReference type="Proteomes" id="UP000054937"/>
    </source>
</evidence>
<dbReference type="FunCoup" id="A0A0V0R7Q0">
    <property type="interactions" value="43"/>
</dbReference>
<dbReference type="InterPro" id="IPR050117">
    <property type="entry name" value="MAPK"/>
</dbReference>
<evidence type="ECO:0000256" key="7">
    <source>
        <dbReference type="ARBA" id="ARBA00048679"/>
    </source>
</evidence>
<dbReference type="InterPro" id="IPR011009">
    <property type="entry name" value="Kinase-like_dom_sf"/>
</dbReference>
<feature type="region of interest" description="Disordered" evidence="11">
    <location>
        <begin position="198"/>
        <end position="218"/>
    </location>
</feature>
<feature type="compositionally biased region" description="Low complexity" evidence="11">
    <location>
        <begin position="203"/>
        <end position="217"/>
    </location>
</feature>
<keyword evidence="10" id="KW-0460">Magnesium</keyword>
<dbReference type="FunFam" id="1.10.510.10:FF:000405">
    <property type="entry name" value="Mitogen-activated protein kinase"/>
    <property type="match status" value="1"/>
</dbReference>
<dbReference type="GO" id="GO:0004707">
    <property type="term" value="F:MAP kinase activity"/>
    <property type="evidence" value="ECO:0007669"/>
    <property type="project" value="UniProtKB-EC"/>
</dbReference>
<sequence length="444" mass="51010">MAEYNKEKPISLNKLKKDFSDWFVGPNYEIIRQIGSGSYGQVVEAKRVSDQKKVAIKRMNGLFDDTVDCKRILREITLLRLLNHENIIKIIDIIEPQDLKNFDHLMIVTDYCQSDLKKLFKSPIHLEMIHIQTLTYNILTAMKFCHSAEVFHRDLKPANVLINEDCSVKVADFGLARSVEGIEGAHIYDDLKEEQSQTEAVLQQNQMSDSNSMSSSQKKAKLQKTKRLNAKSVKRELTGHIVTRWYRAPELILLEKDYTAAIDVWSVGCIFAELLNMVKENAPTFLDRSPLFPGSSCFPLSPAKQNTVKKGGFPHHSSDQLSVIFSVIGTPQEDDYSFVTDDKAIEYLQSFGFKRKVDFKELFPAATPECIDFLNKTLVFNPQHRITIDEAIAHPLFGKVRDKKKENISKQPIVLDFEKEGDMEVPRLRELFIKEIQKYHPRKK</sequence>
<dbReference type="InterPro" id="IPR000719">
    <property type="entry name" value="Prot_kinase_dom"/>
</dbReference>
<evidence type="ECO:0000313" key="13">
    <source>
        <dbReference type="EMBL" id="KRX10542.1"/>
    </source>
</evidence>
<keyword evidence="5 8" id="KW-0067">ATP-binding</keyword>
<evidence type="ECO:0000259" key="12">
    <source>
        <dbReference type="PROSITE" id="PS50011"/>
    </source>
</evidence>
<dbReference type="GO" id="GO:0005524">
    <property type="term" value="F:ATP binding"/>
    <property type="evidence" value="ECO:0007669"/>
    <property type="project" value="UniProtKB-UniRule"/>
</dbReference>
<dbReference type="PROSITE" id="PS50011">
    <property type="entry name" value="PROTEIN_KINASE_DOM"/>
    <property type="match status" value="1"/>
</dbReference>
<dbReference type="PROSITE" id="PS00108">
    <property type="entry name" value="PROTEIN_KINASE_ST"/>
    <property type="match status" value="1"/>
</dbReference>
<keyword evidence="1 9" id="KW-0723">Serine/threonine-protein kinase</keyword>
<proteinExistence type="inferred from homology"/>
<dbReference type="PROSITE" id="PS01351">
    <property type="entry name" value="MAPK"/>
    <property type="match status" value="1"/>
</dbReference>
<evidence type="ECO:0000256" key="2">
    <source>
        <dbReference type="ARBA" id="ARBA00022679"/>
    </source>
</evidence>
<evidence type="ECO:0000256" key="11">
    <source>
        <dbReference type="SAM" id="MobiDB-lite"/>
    </source>
</evidence>
<evidence type="ECO:0000256" key="9">
    <source>
        <dbReference type="RuleBase" id="RU000304"/>
    </source>
</evidence>
<keyword evidence="3 8" id="KW-0547">Nucleotide-binding</keyword>
<reference evidence="13 14" key="1">
    <citation type="journal article" date="2015" name="Sci. Rep.">
        <title>Genome of the facultative scuticociliatosis pathogen Pseudocohnilembus persalinus provides insight into its virulence through horizontal gene transfer.</title>
        <authorList>
            <person name="Xiong J."/>
            <person name="Wang G."/>
            <person name="Cheng J."/>
            <person name="Tian M."/>
            <person name="Pan X."/>
            <person name="Warren A."/>
            <person name="Jiang C."/>
            <person name="Yuan D."/>
            <person name="Miao W."/>
        </authorList>
    </citation>
    <scope>NUCLEOTIDE SEQUENCE [LARGE SCALE GENOMIC DNA]</scope>
    <source>
        <strain evidence="13">36N120E</strain>
    </source>
</reference>
<evidence type="ECO:0000256" key="1">
    <source>
        <dbReference type="ARBA" id="ARBA00022527"/>
    </source>
</evidence>
<name>A0A0V0R7Q0_PSEPJ</name>
<dbReference type="SUPFAM" id="SSF56112">
    <property type="entry name" value="Protein kinase-like (PK-like)"/>
    <property type="match status" value="1"/>
</dbReference>
<accession>A0A0V0R7Q0</accession>
<keyword evidence="14" id="KW-1185">Reference proteome</keyword>
<keyword evidence="4 10" id="KW-0418">Kinase</keyword>
<dbReference type="OrthoDB" id="192887at2759"/>
<evidence type="ECO:0000256" key="4">
    <source>
        <dbReference type="ARBA" id="ARBA00022777"/>
    </source>
</evidence>
<comment type="cofactor">
    <cofactor evidence="10">
        <name>Mg(2+)</name>
        <dbReference type="ChEBI" id="CHEBI:18420"/>
    </cofactor>
</comment>
<dbReference type="Pfam" id="PF00069">
    <property type="entry name" value="Pkinase"/>
    <property type="match status" value="2"/>
</dbReference>
<dbReference type="EMBL" id="LDAU01000025">
    <property type="protein sequence ID" value="KRX10542.1"/>
    <property type="molecule type" value="Genomic_DNA"/>
</dbReference>
<comment type="catalytic activity">
    <reaction evidence="7">
        <text>L-seryl-[protein] + ATP = O-phospho-L-seryl-[protein] + ADP + H(+)</text>
        <dbReference type="Rhea" id="RHEA:17989"/>
        <dbReference type="Rhea" id="RHEA-COMP:9863"/>
        <dbReference type="Rhea" id="RHEA-COMP:11604"/>
        <dbReference type="ChEBI" id="CHEBI:15378"/>
        <dbReference type="ChEBI" id="CHEBI:29999"/>
        <dbReference type="ChEBI" id="CHEBI:30616"/>
        <dbReference type="ChEBI" id="CHEBI:83421"/>
        <dbReference type="ChEBI" id="CHEBI:456216"/>
        <dbReference type="EC" id="2.7.11.1"/>
    </reaction>
</comment>
<feature type="binding site" evidence="8">
    <location>
        <position position="57"/>
    </location>
    <ligand>
        <name>ATP</name>
        <dbReference type="ChEBI" id="CHEBI:30616"/>
    </ligand>
</feature>
<dbReference type="PROSITE" id="PS00107">
    <property type="entry name" value="PROTEIN_KINASE_ATP"/>
    <property type="match status" value="1"/>
</dbReference>
<dbReference type="OMA" id="VPQCGMA"/>
<evidence type="ECO:0000256" key="6">
    <source>
        <dbReference type="ARBA" id="ARBA00047899"/>
    </source>
</evidence>
<dbReference type="GO" id="GO:0106310">
    <property type="term" value="F:protein serine kinase activity"/>
    <property type="evidence" value="ECO:0007669"/>
    <property type="project" value="RHEA"/>
</dbReference>
<evidence type="ECO:0000256" key="10">
    <source>
        <dbReference type="RuleBase" id="RU361165"/>
    </source>
</evidence>
<comment type="catalytic activity">
    <reaction evidence="6">
        <text>L-threonyl-[protein] + ATP = O-phospho-L-threonyl-[protein] + ADP + H(+)</text>
        <dbReference type="Rhea" id="RHEA:46608"/>
        <dbReference type="Rhea" id="RHEA-COMP:11060"/>
        <dbReference type="Rhea" id="RHEA-COMP:11605"/>
        <dbReference type="ChEBI" id="CHEBI:15378"/>
        <dbReference type="ChEBI" id="CHEBI:30013"/>
        <dbReference type="ChEBI" id="CHEBI:30616"/>
        <dbReference type="ChEBI" id="CHEBI:61977"/>
        <dbReference type="ChEBI" id="CHEBI:456216"/>
        <dbReference type="EC" id="2.7.11.1"/>
    </reaction>
</comment>
<comment type="catalytic activity">
    <reaction evidence="10">
        <text>L-threonyl-[protein] + ATP = O-phospho-L-threonyl-[protein] + ADP + H(+)</text>
        <dbReference type="Rhea" id="RHEA:46608"/>
        <dbReference type="Rhea" id="RHEA-COMP:11060"/>
        <dbReference type="Rhea" id="RHEA-COMP:11605"/>
        <dbReference type="ChEBI" id="CHEBI:15378"/>
        <dbReference type="ChEBI" id="CHEBI:30013"/>
        <dbReference type="ChEBI" id="CHEBI:30616"/>
        <dbReference type="ChEBI" id="CHEBI:61977"/>
        <dbReference type="ChEBI" id="CHEBI:456216"/>
        <dbReference type="EC" id="2.7.11.24"/>
    </reaction>
</comment>
<dbReference type="PANTHER" id="PTHR24055">
    <property type="entry name" value="MITOGEN-ACTIVATED PROTEIN KINASE"/>
    <property type="match status" value="1"/>
</dbReference>
<dbReference type="CDD" id="cd07834">
    <property type="entry name" value="STKc_MAPK"/>
    <property type="match status" value="1"/>
</dbReference>
<gene>
    <name evidence="13" type="ORF">PPERSA_05362</name>
</gene>
<evidence type="ECO:0000256" key="3">
    <source>
        <dbReference type="ARBA" id="ARBA00022741"/>
    </source>
</evidence>
<keyword evidence="2 10" id="KW-0808">Transferase</keyword>
<dbReference type="InterPro" id="IPR003527">
    <property type="entry name" value="MAP_kinase_CS"/>
</dbReference>
<comment type="similarity">
    <text evidence="10">Belongs to the protein kinase superfamily. Ser/Thr protein kinase family. MAP kinase subfamily.</text>
</comment>
<comment type="activity regulation">
    <text evidence="10">Activated by threonine and tyrosine phosphorylation.</text>
</comment>
<organism evidence="13 14">
    <name type="scientific">Pseudocohnilembus persalinus</name>
    <name type="common">Ciliate</name>
    <dbReference type="NCBI Taxonomy" id="266149"/>
    <lineage>
        <taxon>Eukaryota</taxon>
        <taxon>Sar</taxon>
        <taxon>Alveolata</taxon>
        <taxon>Ciliophora</taxon>
        <taxon>Intramacronucleata</taxon>
        <taxon>Oligohymenophorea</taxon>
        <taxon>Scuticociliatia</taxon>
        <taxon>Philasterida</taxon>
        <taxon>Pseudocohnilembidae</taxon>
        <taxon>Pseudocohnilembus</taxon>
    </lineage>
</organism>
<evidence type="ECO:0000256" key="8">
    <source>
        <dbReference type="PROSITE-ProRule" id="PRU10141"/>
    </source>
</evidence>
<comment type="caution">
    <text evidence="13">The sequence shown here is derived from an EMBL/GenBank/DDBJ whole genome shotgun (WGS) entry which is preliminary data.</text>
</comment>